<keyword evidence="1" id="KW-1133">Transmembrane helix</keyword>
<protein>
    <recommendedName>
        <fullName evidence="4">ATP synthase F0 subunit 8</fullName>
    </recommendedName>
</protein>
<comment type="caution">
    <text evidence="2">The sequence shown here is derived from an EMBL/GenBank/DDBJ whole genome shotgun (WGS) entry which is preliminary data.</text>
</comment>
<evidence type="ECO:0000313" key="2">
    <source>
        <dbReference type="EMBL" id="KAJ6800669.1"/>
    </source>
</evidence>
<evidence type="ECO:0008006" key="4">
    <source>
        <dbReference type="Google" id="ProtNLM"/>
    </source>
</evidence>
<evidence type="ECO:0000256" key="1">
    <source>
        <dbReference type="SAM" id="Phobius"/>
    </source>
</evidence>
<reference evidence="2" key="1">
    <citation type="journal article" date="2023" name="GigaByte">
        <title>Genome assembly of the bearded iris, Iris pallida Lam.</title>
        <authorList>
            <person name="Bruccoleri R.E."/>
            <person name="Oakeley E.J."/>
            <person name="Faust A.M.E."/>
            <person name="Altorfer M."/>
            <person name="Dessus-Babus S."/>
            <person name="Burckhardt D."/>
            <person name="Oertli M."/>
            <person name="Naumann U."/>
            <person name="Petersen F."/>
            <person name="Wong J."/>
        </authorList>
    </citation>
    <scope>NUCLEOTIDE SEQUENCE</scope>
    <source>
        <strain evidence="2">GSM-AAB239-AS_SAM_17_03QT</strain>
    </source>
</reference>
<keyword evidence="1" id="KW-0812">Transmembrane</keyword>
<keyword evidence="1" id="KW-0472">Membrane</keyword>
<dbReference type="EMBL" id="JANAVB010038616">
    <property type="protein sequence ID" value="KAJ6800669.1"/>
    <property type="molecule type" value="Genomic_DNA"/>
</dbReference>
<sequence>MNPTIIFLIVPFLFSSLLNLLLPKRESPPLISSKESPTEPPTPLL</sequence>
<accession>A0AAX6E9S2</accession>
<name>A0AAX6E9S2_IRIPA</name>
<reference evidence="2" key="2">
    <citation type="submission" date="2023-04" db="EMBL/GenBank/DDBJ databases">
        <authorList>
            <person name="Bruccoleri R.E."/>
            <person name="Oakeley E.J."/>
            <person name="Faust A.-M."/>
            <person name="Dessus-Babus S."/>
            <person name="Altorfer M."/>
            <person name="Burckhardt D."/>
            <person name="Oertli M."/>
            <person name="Naumann U."/>
            <person name="Petersen F."/>
            <person name="Wong J."/>
        </authorList>
    </citation>
    <scope>NUCLEOTIDE SEQUENCE</scope>
    <source>
        <strain evidence="2">GSM-AAB239-AS_SAM_17_03QT</strain>
        <tissue evidence="2">Leaf</tissue>
    </source>
</reference>
<evidence type="ECO:0000313" key="3">
    <source>
        <dbReference type="Proteomes" id="UP001140949"/>
    </source>
</evidence>
<feature type="transmembrane region" description="Helical" evidence="1">
    <location>
        <begin position="6"/>
        <end position="22"/>
    </location>
</feature>
<proteinExistence type="predicted"/>
<dbReference type="AlphaFoldDB" id="A0AAX6E9S2"/>
<keyword evidence="3" id="KW-1185">Reference proteome</keyword>
<organism evidence="2 3">
    <name type="scientific">Iris pallida</name>
    <name type="common">Sweet iris</name>
    <dbReference type="NCBI Taxonomy" id="29817"/>
    <lineage>
        <taxon>Eukaryota</taxon>
        <taxon>Viridiplantae</taxon>
        <taxon>Streptophyta</taxon>
        <taxon>Embryophyta</taxon>
        <taxon>Tracheophyta</taxon>
        <taxon>Spermatophyta</taxon>
        <taxon>Magnoliopsida</taxon>
        <taxon>Liliopsida</taxon>
        <taxon>Asparagales</taxon>
        <taxon>Iridaceae</taxon>
        <taxon>Iridoideae</taxon>
        <taxon>Irideae</taxon>
        <taxon>Iris</taxon>
    </lineage>
</organism>
<dbReference type="Proteomes" id="UP001140949">
    <property type="component" value="Unassembled WGS sequence"/>
</dbReference>
<gene>
    <name evidence="2" type="ORF">M6B38_201370</name>
</gene>